<dbReference type="RefSeq" id="WP_084724127.1">
    <property type="nucleotide sequence ID" value="NZ_CP059734.1"/>
</dbReference>
<dbReference type="KEGG" id="tvd:SG34_030345"/>
<dbReference type="GO" id="GO:0000155">
    <property type="term" value="F:phosphorelay sensor kinase activity"/>
    <property type="evidence" value="ECO:0007669"/>
    <property type="project" value="InterPro"/>
</dbReference>
<keyword evidence="11 14" id="KW-1133">Transmembrane helix</keyword>
<sequence>MKIRSNLKLYFMAASIIVGLVIASLVFKLSVNFYRSGIHTTMSTLLTDAARTTPHLANTCTTTLDIIVCPTKALLPEVFLKTMKRWPQESGEMTRKAVRHKRFKAPPAVYFVLKTENAANSQLYVAKKLDKRHKGLAIFGLQLRMYWWGLIGGSLVAITVALLMYIVLNTMVRPIERLRKWALEIAEKNDIANFPKYKYSELNEISNTLATSIAKHRQALVKEQEFLQHASHELRTPIAVCRSNIDLLKRLLAGVDSRPQQVVGRIDEAVKTMTELTETFLWLSQNETGDIPLEQVNLTRLVQDITDDLNYLIQGRDIELNIQTQEMTTGLPLTPARVVIMNLIRNAFQHTYEGKVSIVQSGTKVKVVNSTHISSDANTNCETGNNDLGFGLGLKLIKNLTGLYGWKLQIQPADKTFTIEIDFCPEN</sequence>
<feature type="domain" description="Histidine kinase" evidence="15">
    <location>
        <begin position="229"/>
        <end position="411"/>
    </location>
</feature>
<evidence type="ECO:0000256" key="5">
    <source>
        <dbReference type="ARBA" id="ARBA00022553"/>
    </source>
</evidence>
<evidence type="ECO:0000259" key="15">
    <source>
        <dbReference type="PROSITE" id="PS50109"/>
    </source>
</evidence>
<protein>
    <recommendedName>
        <fullName evidence="3">histidine kinase</fullName>
        <ecNumber evidence="3">2.7.13.3</ecNumber>
    </recommendedName>
</protein>
<dbReference type="SMART" id="SM00388">
    <property type="entry name" value="HisKA"/>
    <property type="match status" value="1"/>
</dbReference>
<dbReference type="SUPFAM" id="SSF47384">
    <property type="entry name" value="Homodimeric domain of signal transducing histidine kinase"/>
    <property type="match status" value="1"/>
</dbReference>
<keyword evidence="7 14" id="KW-0812">Transmembrane</keyword>
<dbReference type="GO" id="GO:0005524">
    <property type="term" value="F:ATP binding"/>
    <property type="evidence" value="ECO:0007669"/>
    <property type="project" value="UniProtKB-KW"/>
</dbReference>
<keyword evidence="4" id="KW-1003">Cell membrane</keyword>
<evidence type="ECO:0000256" key="10">
    <source>
        <dbReference type="ARBA" id="ARBA00022840"/>
    </source>
</evidence>
<evidence type="ECO:0000256" key="8">
    <source>
        <dbReference type="ARBA" id="ARBA00022741"/>
    </source>
</evidence>
<dbReference type="PANTHER" id="PTHR45528">
    <property type="entry name" value="SENSOR HISTIDINE KINASE CPXA"/>
    <property type="match status" value="1"/>
</dbReference>
<dbReference type="InterPro" id="IPR005467">
    <property type="entry name" value="His_kinase_dom"/>
</dbReference>
<keyword evidence="6" id="KW-0808">Transferase</keyword>
<keyword evidence="5" id="KW-0597">Phosphoprotein</keyword>
<feature type="transmembrane region" description="Helical" evidence="14">
    <location>
        <begin position="7"/>
        <end position="27"/>
    </location>
</feature>
<evidence type="ECO:0000256" key="7">
    <source>
        <dbReference type="ARBA" id="ARBA00022692"/>
    </source>
</evidence>
<keyword evidence="10" id="KW-0067">ATP-binding</keyword>
<evidence type="ECO:0000256" key="11">
    <source>
        <dbReference type="ARBA" id="ARBA00022989"/>
    </source>
</evidence>
<evidence type="ECO:0000256" key="14">
    <source>
        <dbReference type="SAM" id="Phobius"/>
    </source>
</evidence>
<keyword evidence="9 16" id="KW-0418">Kinase</keyword>
<dbReference type="AlphaFoldDB" id="A0AAF0CF56"/>
<comment type="subcellular location">
    <subcellularLocation>
        <location evidence="2">Cell membrane</location>
        <topology evidence="2">Multi-pass membrane protein</topology>
    </subcellularLocation>
</comment>
<reference evidence="16 17" key="2">
    <citation type="journal article" date="2022" name="Mar. Drugs">
        <title>Bioassay-Guided Fractionation Leads to the Detection of Cholic Acid Generated by the Rare Thalassomonas sp.</title>
        <authorList>
            <person name="Pheiffer F."/>
            <person name="Schneider Y.K."/>
            <person name="Hansen E.H."/>
            <person name="Andersen J.H."/>
            <person name="Isaksson J."/>
            <person name="Busche T."/>
            <person name="R C."/>
            <person name="Kalinowski J."/>
            <person name="Zyl L.V."/>
            <person name="Trindade M."/>
        </authorList>
    </citation>
    <scope>NUCLEOTIDE SEQUENCE [LARGE SCALE GENOMIC DNA]</scope>
    <source>
        <strain evidence="16 17">XOM25</strain>
    </source>
</reference>
<dbReference type="EMBL" id="CP059734">
    <property type="protein sequence ID" value="WDE09074.1"/>
    <property type="molecule type" value="Genomic_DNA"/>
</dbReference>
<dbReference type="PROSITE" id="PS50109">
    <property type="entry name" value="HIS_KIN"/>
    <property type="match status" value="1"/>
</dbReference>
<dbReference type="SUPFAM" id="SSF55874">
    <property type="entry name" value="ATPase domain of HSP90 chaperone/DNA topoisomerase II/histidine kinase"/>
    <property type="match status" value="1"/>
</dbReference>
<dbReference type="Gene3D" id="1.10.287.130">
    <property type="match status" value="1"/>
</dbReference>
<evidence type="ECO:0000256" key="2">
    <source>
        <dbReference type="ARBA" id="ARBA00004651"/>
    </source>
</evidence>
<name>A0AAF0CF56_9GAMM</name>
<keyword evidence="8" id="KW-0547">Nucleotide-binding</keyword>
<keyword evidence="17" id="KW-1185">Reference proteome</keyword>
<dbReference type="Proteomes" id="UP000032352">
    <property type="component" value="Chromosome pTvir"/>
</dbReference>
<dbReference type="InterPro" id="IPR036097">
    <property type="entry name" value="HisK_dim/P_sf"/>
</dbReference>
<organism evidence="16 17">
    <name type="scientific">Thalassomonas viridans</name>
    <dbReference type="NCBI Taxonomy" id="137584"/>
    <lineage>
        <taxon>Bacteria</taxon>
        <taxon>Pseudomonadati</taxon>
        <taxon>Pseudomonadota</taxon>
        <taxon>Gammaproteobacteria</taxon>
        <taxon>Alteromonadales</taxon>
        <taxon>Colwelliaceae</taxon>
        <taxon>Thalassomonas</taxon>
    </lineage>
</organism>
<gene>
    <name evidence="16" type="ORF">SG34_030345</name>
</gene>
<reference evidence="16 17" key="1">
    <citation type="journal article" date="2015" name="Genome Announc.">
        <title>Draft Genome Sequences of Marine Isolates of Thalassomonas viridans and Thalassomonas actiniarum.</title>
        <authorList>
            <person name="Olonade I."/>
            <person name="van Zyl L.J."/>
            <person name="Trindade M."/>
        </authorList>
    </citation>
    <scope>NUCLEOTIDE SEQUENCE [LARGE SCALE GENOMIC DNA]</scope>
    <source>
        <strain evidence="16 17">XOM25</strain>
    </source>
</reference>
<dbReference type="GO" id="GO:0005886">
    <property type="term" value="C:plasma membrane"/>
    <property type="evidence" value="ECO:0007669"/>
    <property type="project" value="UniProtKB-SubCell"/>
</dbReference>
<dbReference type="CDD" id="cd00082">
    <property type="entry name" value="HisKA"/>
    <property type="match status" value="1"/>
</dbReference>
<feature type="transmembrane region" description="Helical" evidence="14">
    <location>
        <begin position="145"/>
        <end position="168"/>
    </location>
</feature>
<evidence type="ECO:0000256" key="1">
    <source>
        <dbReference type="ARBA" id="ARBA00000085"/>
    </source>
</evidence>
<evidence type="ECO:0000256" key="4">
    <source>
        <dbReference type="ARBA" id="ARBA00022475"/>
    </source>
</evidence>
<dbReference type="EC" id="2.7.13.3" evidence="3"/>
<accession>A0AAF0CF56</accession>
<evidence type="ECO:0000313" key="16">
    <source>
        <dbReference type="EMBL" id="WDE09074.1"/>
    </source>
</evidence>
<keyword evidence="13 14" id="KW-0472">Membrane</keyword>
<evidence type="ECO:0000256" key="12">
    <source>
        <dbReference type="ARBA" id="ARBA00023012"/>
    </source>
</evidence>
<dbReference type="InterPro" id="IPR050398">
    <property type="entry name" value="HssS/ArlS-like"/>
</dbReference>
<evidence type="ECO:0000313" key="17">
    <source>
        <dbReference type="Proteomes" id="UP000032352"/>
    </source>
</evidence>
<evidence type="ECO:0000256" key="9">
    <source>
        <dbReference type="ARBA" id="ARBA00022777"/>
    </source>
</evidence>
<dbReference type="Gene3D" id="3.30.565.10">
    <property type="entry name" value="Histidine kinase-like ATPase, C-terminal domain"/>
    <property type="match status" value="1"/>
</dbReference>
<keyword evidence="12" id="KW-0902">Two-component regulatory system</keyword>
<comment type="catalytic activity">
    <reaction evidence="1">
        <text>ATP + protein L-histidine = ADP + protein N-phospho-L-histidine.</text>
        <dbReference type="EC" id="2.7.13.3"/>
    </reaction>
</comment>
<evidence type="ECO:0000256" key="6">
    <source>
        <dbReference type="ARBA" id="ARBA00022679"/>
    </source>
</evidence>
<dbReference type="Pfam" id="PF00512">
    <property type="entry name" value="HisKA"/>
    <property type="match status" value="1"/>
</dbReference>
<dbReference type="InterPro" id="IPR036890">
    <property type="entry name" value="HATPase_C_sf"/>
</dbReference>
<dbReference type="PANTHER" id="PTHR45528:SF1">
    <property type="entry name" value="SENSOR HISTIDINE KINASE CPXA"/>
    <property type="match status" value="1"/>
</dbReference>
<dbReference type="InterPro" id="IPR003661">
    <property type="entry name" value="HisK_dim/P_dom"/>
</dbReference>
<proteinExistence type="predicted"/>
<evidence type="ECO:0000256" key="13">
    <source>
        <dbReference type="ARBA" id="ARBA00023136"/>
    </source>
</evidence>
<evidence type="ECO:0000256" key="3">
    <source>
        <dbReference type="ARBA" id="ARBA00012438"/>
    </source>
</evidence>